<organism evidence="2 3">
    <name type="scientific">Aetokthonos hydrillicola Thurmond2011</name>
    <dbReference type="NCBI Taxonomy" id="2712845"/>
    <lineage>
        <taxon>Bacteria</taxon>
        <taxon>Bacillati</taxon>
        <taxon>Cyanobacteriota</taxon>
        <taxon>Cyanophyceae</taxon>
        <taxon>Nostocales</taxon>
        <taxon>Hapalosiphonaceae</taxon>
        <taxon>Aetokthonos</taxon>
    </lineage>
</organism>
<keyword evidence="3" id="KW-1185">Reference proteome</keyword>
<evidence type="ECO:0000313" key="2">
    <source>
        <dbReference type="EMBL" id="MDR9898999.1"/>
    </source>
</evidence>
<dbReference type="EMBL" id="JAALHA020000021">
    <property type="protein sequence ID" value="MDR9898999.1"/>
    <property type="molecule type" value="Genomic_DNA"/>
</dbReference>
<evidence type="ECO:0000313" key="3">
    <source>
        <dbReference type="Proteomes" id="UP000667802"/>
    </source>
</evidence>
<name>A0AAP5MD94_9CYAN</name>
<gene>
    <name evidence="2" type="ORF">G7B40_031235</name>
</gene>
<protein>
    <submittedName>
        <fullName evidence="2">Uncharacterized protein</fullName>
    </submittedName>
</protein>
<evidence type="ECO:0000256" key="1">
    <source>
        <dbReference type="SAM" id="MobiDB-lite"/>
    </source>
</evidence>
<dbReference type="AlphaFoldDB" id="A0AAP5MD94"/>
<dbReference type="Proteomes" id="UP000667802">
    <property type="component" value="Unassembled WGS sequence"/>
</dbReference>
<accession>A0AAP5MD94</accession>
<proteinExistence type="predicted"/>
<feature type="compositionally biased region" description="Basic and acidic residues" evidence="1">
    <location>
        <begin position="1"/>
        <end position="22"/>
    </location>
</feature>
<reference evidence="3" key="1">
    <citation type="journal article" date="2021" name="Science">
        <title>Hunting the eagle killer: A cyanobacterial neurotoxin causes vacuolar myelinopathy.</title>
        <authorList>
            <person name="Breinlinger S."/>
            <person name="Phillips T.J."/>
            <person name="Haram B.N."/>
            <person name="Mares J."/>
            <person name="Martinez Yerena J.A."/>
            <person name="Hrouzek P."/>
            <person name="Sobotka R."/>
            <person name="Henderson W.M."/>
            <person name="Schmieder P."/>
            <person name="Williams S.M."/>
            <person name="Lauderdale J.D."/>
            <person name="Wilde H.D."/>
            <person name="Gerrin W."/>
            <person name="Kust A."/>
            <person name="Washington J.W."/>
            <person name="Wagner C."/>
            <person name="Geier B."/>
            <person name="Liebeke M."/>
            <person name="Enke H."/>
            <person name="Niedermeyer T.H.J."/>
            <person name="Wilde S.B."/>
        </authorList>
    </citation>
    <scope>NUCLEOTIDE SEQUENCE [LARGE SCALE GENOMIC DNA]</scope>
    <source>
        <strain evidence="3">Thurmond2011</strain>
    </source>
</reference>
<feature type="region of interest" description="Disordered" evidence="1">
    <location>
        <begin position="1"/>
        <end position="30"/>
    </location>
</feature>
<sequence>MSTLDTSHDRQSSKVGKTEKTEPPVSKSSLRCNENIRKIAHSVPEATLDSQWRVAGINWAAVSCHKRSPP</sequence>
<comment type="caution">
    <text evidence="2">The sequence shown here is derived from an EMBL/GenBank/DDBJ whole genome shotgun (WGS) entry which is preliminary data.</text>
</comment>